<evidence type="ECO:0000313" key="2">
    <source>
        <dbReference type="Proteomes" id="UP000235392"/>
    </source>
</evidence>
<dbReference type="EMBL" id="PGCI01000708">
    <property type="protein sequence ID" value="PLW19829.1"/>
    <property type="molecule type" value="Genomic_DNA"/>
</dbReference>
<gene>
    <name evidence="1" type="ORF">PCASD_17230</name>
</gene>
<comment type="caution">
    <text evidence="1">The sequence shown here is derived from an EMBL/GenBank/DDBJ whole genome shotgun (WGS) entry which is preliminary data.</text>
</comment>
<protein>
    <submittedName>
        <fullName evidence="1">Uncharacterized protein</fullName>
    </submittedName>
</protein>
<reference evidence="1 2" key="1">
    <citation type="submission" date="2017-11" db="EMBL/GenBank/DDBJ databases">
        <title>De novo assembly and phasing of dikaryotic genomes from two isolates of Puccinia coronata f. sp. avenae, the causal agent of oat crown rust.</title>
        <authorList>
            <person name="Miller M.E."/>
            <person name="Zhang Y."/>
            <person name="Omidvar V."/>
            <person name="Sperschneider J."/>
            <person name="Schwessinger B."/>
            <person name="Raley C."/>
            <person name="Palmer J.M."/>
            <person name="Garnica D."/>
            <person name="Upadhyaya N."/>
            <person name="Rathjen J."/>
            <person name="Taylor J.M."/>
            <person name="Park R.F."/>
            <person name="Dodds P.N."/>
            <person name="Hirsch C.D."/>
            <person name="Kianian S.F."/>
            <person name="Figueroa M."/>
        </authorList>
    </citation>
    <scope>NUCLEOTIDE SEQUENCE [LARGE SCALE GENOMIC DNA]</scope>
    <source>
        <strain evidence="1">12SD80</strain>
    </source>
</reference>
<name>A0A2N5T2W2_9BASI</name>
<dbReference type="Proteomes" id="UP000235392">
    <property type="component" value="Unassembled WGS sequence"/>
</dbReference>
<dbReference type="AlphaFoldDB" id="A0A2N5T2W2"/>
<evidence type="ECO:0000313" key="1">
    <source>
        <dbReference type="EMBL" id="PLW19829.1"/>
    </source>
</evidence>
<sequence>MSRLKLDESSWTEVVELPGYGCISMDNSAAATAFCAAGKHQAYVTMFDSNGHCHVLSCTKLRQRGDDPRTLGWADIRQGAQGSLSQQVARAC</sequence>
<accession>A0A2N5T2W2</accession>
<proteinExistence type="predicted"/>
<organism evidence="1 2">
    <name type="scientific">Puccinia coronata f. sp. avenae</name>
    <dbReference type="NCBI Taxonomy" id="200324"/>
    <lineage>
        <taxon>Eukaryota</taxon>
        <taxon>Fungi</taxon>
        <taxon>Dikarya</taxon>
        <taxon>Basidiomycota</taxon>
        <taxon>Pucciniomycotina</taxon>
        <taxon>Pucciniomycetes</taxon>
        <taxon>Pucciniales</taxon>
        <taxon>Pucciniaceae</taxon>
        <taxon>Puccinia</taxon>
    </lineage>
</organism>